<feature type="DNA-binding region" description="H-T-H motif" evidence="2">
    <location>
        <begin position="26"/>
        <end position="45"/>
    </location>
</feature>
<dbReference type="SUPFAM" id="SSF46689">
    <property type="entry name" value="Homeodomain-like"/>
    <property type="match status" value="1"/>
</dbReference>
<name>A0A926FAG3_9FIRM</name>
<dbReference type="AlphaFoldDB" id="A0A926FAG3"/>
<organism evidence="4 5">
    <name type="scientific">Qingrenia yutianensis</name>
    <dbReference type="NCBI Taxonomy" id="2763676"/>
    <lineage>
        <taxon>Bacteria</taxon>
        <taxon>Bacillati</taxon>
        <taxon>Bacillota</taxon>
        <taxon>Clostridia</taxon>
        <taxon>Eubacteriales</taxon>
        <taxon>Oscillospiraceae</taxon>
        <taxon>Qingrenia</taxon>
    </lineage>
</organism>
<dbReference type="InterPro" id="IPR050624">
    <property type="entry name" value="HTH-type_Tx_Regulator"/>
</dbReference>
<comment type="caution">
    <text evidence="4">The sequence shown here is derived from an EMBL/GenBank/DDBJ whole genome shotgun (WGS) entry which is preliminary data.</text>
</comment>
<proteinExistence type="predicted"/>
<sequence>MPRDTKTEIKKAFLNLLGTTLFDNITVKDIADECGINRNTFYYNFEDIYALTEEILQEETEKIVTAHKTHRTWNEGLSDASKFAKENRRAILNLHKSSKSFYLVKYFKKIIYNVVIEFVNLQAEDLNISENDKNFIAGFYTCALMGLLSEWLDNDMKGDFEPIIEKTGILFDNSIADALKTLAEK</sequence>
<dbReference type="Pfam" id="PF14278">
    <property type="entry name" value="TetR_C_8"/>
    <property type="match status" value="1"/>
</dbReference>
<evidence type="ECO:0000256" key="2">
    <source>
        <dbReference type="PROSITE-ProRule" id="PRU00335"/>
    </source>
</evidence>
<dbReference type="PANTHER" id="PTHR43479:SF11">
    <property type="entry name" value="ACREF_ENVCD OPERON REPRESSOR-RELATED"/>
    <property type="match status" value="1"/>
</dbReference>
<evidence type="ECO:0000313" key="4">
    <source>
        <dbReference type="EMBL" id="MBC8595742.1"/>
    </source>
</evidence>
<dbReference type="Proteomes" id="UP000647416">
    <property type="component" value="Unassembled WGS sequence"/>
</dbReference>
<feature type="domain" description="HTH tetR-type" evidence="3">
    <location>
        <begin position="3"/>
        <end position="63"/>
    </location>
</feature>
<keyword evidence="1 2" id="KW-0238">DNA-binding</keyword>
<dbReference type="Gene3D" id="1.10.357.10">
    <property type="entry name" value="Tetracycline Repressor, domain 2"/>
    <property type="match status" value="1"/>
</dbReference>
<dbReference type="InterPro" id="IPR039532">
    <property type="entry name" value="TetR_C_Firmicutes"/>
</dbReference>
<evidence type="ECO:0000313" key="5">
    <source>
        <dbReference type="Proteomes" id="UP000647416"/>
    </source>
</evidence>
<reference evidence="4" key="1">
    <citation type="submission" date="2020-08" db="EMBL/GenBank/DDBJ databases">
        <title>Genome public.</title>
        <authorList>
            <person name="Liu C."/>
            <person name="Sun Q."/>
        </authorList>
    </citation>
    <scope>NUCLEOTIDE SEQUENCE</scope>
    <source>
        <strain evidence="4">NSJ-50</strain>
    </source>
</reference>
<evidence type="ECO:0000259" key="3">
    <source>
        <dbReference type="PROSITE" id="PS50977"/>
    </source>
</evidence>
<dbReference type="PROSITE" id="PS50977">
    <property type="entry name" value="HTH_TETR_2"/>
    <property type="match status" value="1"/>
</dbReference>
<protein>
    <submittedName>
        <fullName evidence="4">TetR/AcrR family transcriptional regulator C-terminal domain-containing protein</fullName>
    </submittedName>
</protein>
<keyword evidence="5" id="KW-1185">Reference proteome</keyword>
<dbReference type="Pfam" id="PF00440">
    <property type="entry name" value="TetR_N"/>
    <property type="match status" value="1"/>
</dbReference>
<dbReference type="GO" id="GO:0003677">
    <property type="term" value="F:DNA binding"/>
    <property type="evidence" value="ECO:0007669"/>
    <property type="project" value="UniProtKB-UniRule"/>
</dbReference>
<dbReference type="PANTHER" id="PTHR43479">
    <property type="entry name" value="ACREF/ENVCD OPERON REPRESSOR-RELATED"/>
    <property type="match status" value="1"/>
</dbReference>
<dbReference type="EMBL" id="JACRTE010000002">
    <property type="protein sequence ID" value="MBC8595742.1"/>
    <property type="molecule type" value="Genomic_DNA"/>
</dbReference>
<dbReference type="RefSeq" id="WP_262431380.1">
    <property type="nucleotide sequence ID" value="NZ_JACRTE010000002.1"/>
</dbReference>
<gene>
    <name evidence="4" type="ORF">H8706_02520</name>
</gene>
<dbReference type="InterPro" id="IPR009057">
    <property type="entry name" value="Homeodomain-like_sf"/>
</dbReference>
<dbReference type="InterPro" id="IPR001647">
    <property type="entry name" value="HTH_TetR"/>
</dbReference>
<accession>A0A926FAG3</accession>
<evidence type="ECO:0000256" key="1">
    <source>
        <dbReference type="ARBA" id="ARBA00023125"/>
    </source>
</evidence>